<organism evidence="2">
    <name type="scientific">Anguilla anguilla</name>
    <name type="common">European freshwater eel</name>
    <name type="synonym">Muraena anguilla</name>
    <dbReference type="NCBI Taxonomy" id="7936"/>
    <lineage>
        <taxon>Eukaryota</taxon>
        <taxon>Metazoa</taxon>
        <taxon>Chordata</taxon>
        <taxon>Craniata</taxon>
        <taxon>Vertebrata</taxon>
        <taxon>Euteleostomi</taxon>
        <taxon>Actinopterygii</taxon>
        <taxon>Neopterygii</taxon>
        <taxon>Teleostei</taxon>
        <taxon>Anguilliformes</taxon>
        <taxon>Anguillidae</taxon>
        <taxon>Anguilla</taxon>
    </lineage>
</organism>
<evidence type="ECO:0000313" key="2">
    <source>
        <dbReference type="EMBL" id="JAH27348.1"/>
    </source>
</evidence>
<keyword evidence="1" id="KW-0812">Transmembrane</keyword>
<dbReference type="AlphaFoldDB" id="A0A0E9RG79"/>
<dbReference type="EMBL" id="GBXM01081229">
    <property type="protein sequence ID" value="JAH27348.1"/>
    <property type="molecule type" value="Transcribed_RNA"/>
</dbReference>
<keyword evidence="1" id="KW-1133">Transmembrane helix</keyword>
<name>A0A0E9RG79_ANGAN</name>
<sequence length="86" mass="9642">MYHDTGLCSTQCSLNILASAFICGIIINLVITLTAEYNICAFIPDSCLLIMQINEKIEHINRSCFTQFLYDSLHVLLTLSMLLALN</sequence>
<accession>A0A0E9RG79</accession>
<protein>
    <submittedName>
        <fullName evidence="2">Uncharacterized protein</fullName>
    </submittedName>
</protein>
<feature type="transmembrane region" description="Helical" evidence="1">
    <location>
        <begin position="16"/>
        <end position="43"/>
    </location>
</feature>
<reference evidence="2" key="1">
    <citation type="submission" date="2014-11" db="EMBL/GenBank/DDBJ databases">
        <authorList>
            <person name="Amaro Gonzalez C."/>
        </authorList>
    </citation>
    <scope>NUCLEOTIDE SEQUENCE</scope>
</reference>
<keyword evidence="1" id="KW-0472">Membrane</keyword>
<proteinExistence type="predicted"/>
<reference evidence="2" key="2">
    <citation type="journal article" date="2015" name="Fish Shellfish Immunol.">
        <title>Early steps in the European eel (Anguilla anguilla)-Vibrio vulnificus interaction in the gills: Role of the RtxA13 toxin.</title>
        <authorList>
            <person name="Callol A."/>
            <person name="Pajuelo D."/>
            <person name="Ebbesson L."/>
            <person name="Teles M."/>
            <person name="MacKenzie S."/>
            <person name="Amaro C."/>
        </authorList>
    </citation>
    <scope>NUCLEOTIDE SEQUENCE</scope>
</reference>
<evidence type="ECO:0000256" key="1">
    <source>
        <dbReference type="SAM" id="Phobius"/>
    </source>
</evidence>